<dbReference type="Proteomes" id="UP000789570">
    <property type="component" value="Unassembled WGS sequence"/>
</dbReference>
<dbReference type="AlphaFoldDB" id="A0A9N9I294"/>
<accession>A0A9N9I294</accession>
<feature type="non-terminal residue" evidence="1">
    <location>
        <position position="65"/>
    </location>
</feature>
<evidence type="ECO:0000313" key="1">
    <source>
        <dbReference type="EMBL" id="CAG8716469.1"/>
    </source>
</evidence>
<protein>
    <submittedName>
        <fullName evidence="1">12745_t:CDS:1</fullName>
    </submittedName>
</protein>
<proteinExistence type="predicted"/>
<reference evidence="1" key="1">
    <citation type="submission" date="2021-06" db="EMBL/GenBank/DDBJ databases">
        <authorList>
            <person name="Kallberg Y."/>
            <person name="Tangrot J."/>
            <person name="Rosling A."/>
        </authorList>
    </citation>
    <scope>NUCLEOTIDE SEQUENCE</scope>
    <source>
        <strain evidence="1">UK204</strain>
    </source>
</reference>
<name>A0A9N9I294_9GLOM</name>
<evidence type="ECO:0000313" key="2">
    <source>
        <dbReference type="Proteomes" id="UP000789570"/>
    </source>
</evidence>
<sequence>MPEDKILFFSRTLFDSLFNLKSYPKNGSISVVDILAYYQKEFLNDNFKEIHDVLAKDLKEVLNAV</sequence>
<keyword evidence="2" id="KW-1185">Reference proteome</keyword>
<organism evidence="1 2">
    <name type="scientific">Funneliformis caledonium</name>
    <dbReference type="NCBI Taxonomy" id="1117310"/>
    <lineage>
        <taxon>Eukaryota</taxon>
        <taxon>Fungi</taxon>
        <taxon>Fungi incertae sedis</taxon>
        <taxon>Mucoromycota</taxon>
        <taxon>Glomeromycotina</taxon>
        <taxon>Glomeromycetes</taxon>
        <taxon>Glomerales</taxon>
        <taxon>Glomeraceae</taxon>
        <taxon>Funneliformis</taxon>
    </lineage>
</organism>
<dbReference type="EMBL" id="CAJVPQ010009583">
    <property type="protein sequence ID" value="CAG8716469.1"/>
    <property type="molecule type" value="Genomic_DNA"/>
</dbReference>
<gene>
    <name evidence="1" type="ORF">FCALED_LOCUS14183</name>
</gene>
<comment type="caution">
    <text evidence="1">The sequence shown here is derived from an EMBL/GenBank/DDBJ whole genome shotgun (WGS) entry which is preliminary data.</text>
</comment>